<evidence type="ECO:0000313" key="3">
    <source>
        <dbReference type="Proteomes" id="UP000018936"/>
    </source>
</evidence>
<name>V8PHX1_OPHHA</name>
<dbReference type="OrthoDB" id="283575at2759"/>
<comment type="caution">
    <text evidence="2">The sequence shown here is derived from an EMBL/GenBank/DDBJ whole genome shotgun (WGS) entry which is preliminary data.</text>
</comment>
<keyword evidence="3" id="KW-1185">Reference proteome</keyword>
<accession>V8PHX1</accession>
<dbReference type="Proteomes" id="UP000018936">
    <property type="component" value="Unassembled WGS sequence"/>
</dbReference>
<organism evidence="2 3">
    <name type="scientific">Ophiophagus hannah</name>
    <name type="common">King cobra</name>
    <name type="synonym">Naja hannah</name>
    <dbReference type="NCBI Taxonomy" id="8665"/>
    <lineage>
        <taxon>Eukaryota</taxon>
        <taxon>Metazoa</taxon>
        <taxon>Chordata</taxon>
        <taxon>Craniata</taxon>
        <taxon>Vertebrata</taxon>
        <taxon>Euteleostomi</taxon>
        <taxon>Lepidosauria</taxon>
        <taxon>Squamata</taxon>
        <taxon>Bifurcata</taxon>
        <taxon>Unidentata</taxon>
        <taxon>Episquamata</taxon>
        <taxon>Toxicofera</taxon>
        <taxon>Serpentes</taxon>
        <taxon>Colubroidea</taxon>
        <taxon>Elapidae</taxon>
        <taxon>Elapinae</taxon>
        <taxon>Ophiophagus</taxon>
    </lineage>
</organism>
<evidence type="ECO:0000256" key="1">
    <source>
        <dbReference type="SAM" id="SignalP"/>
    </source>
</evidence>
<keyword evidence="1" id="KW-0732">Signal</keyword>
<feature type="non-terminal residue" evidence="2">
    <location>
        <position position="152"/>
    </location>
</feature>
<proteinExistence type="predicted"/>
<dbReference type="EMBL" id="AZIM01000073">
    <property type="protein sequence ID" value="ETE73561.1"/>
    <property type="molecule type" value="Genomic_DNA"/>
</dbReference>
<dbReference type="AlphaFoldDB" id="V8PHX1"/>
<dbReference type="Gene3D" id="2.10.25.10">
    <property type="entry name" value="Laminin"/>
    <property type="match status" value="1"/>
</dbReference>
<protein>
    <submittedName>
        <fullName evidence="2">Sushi, von Willebrand factor type A, EGF and pentraxin domain-containing protein 1</fullName>
    </submittedName>
</protein>
<feature type="chain" id="PRO_5004771499" evidence="1">
    <location>
        <begin position="18"/>
        <end position="152"/>
    </location>
</feature>
<sequence>MSQGLLIFLFQSVLVQNQVDNKCGICGQNALCKNVSGNYSCSCERGFWTQSNQTKTFLNSSVDKCISCQNYSTKVDTCKNGYKLCSSGGDKCCASATNCQHKKCGRYATCVRDCDDFLCKCKPGFLLPNGGSEFKSVNEDDCKALKVSCIYS</sequence>
<evidence type="ECO:0000313" key="2">
    <source>
        <dbReference type="EMBL" id="ETE73561.1"/>
    </source>
</evidence>
<feature type="signal peptide" evidence="1">
    <location>
        <begin position="1"/>
        <end position="17"/>
    </location>
</feature>
<dbReference type="SUPFAM" id="SSF57196">
    <property type="entry name" value="EGF/Laminin"/>
    <property type="match status" value="1"/>
</dbReference>
<gene>
    <name evidence="2" type="primary">Svep1</name>
    <name evidence="2" type="ORF">L345_00596</name>
</gene>
<reference evidence="2 3" key="1">
    <citation type="journal article" date="2013" name="Proc. Natl. Acad. Sci. U.S.A.">
        <title>The king cobra genome reveals dynamic gene evolution and adaptation in the snake venom system.</title>
        <authorList>
            <person name="Vonk F.J."/>
            <person name="Casewell N.R."/>
            <person name="Henkel C.V."/>
            <person name="Heimberg A.M."/>
            <person name="Jansen H.J."/>
            <person name="McCleary R.J."/>
            <person name="Kerkkamp H.M."/>
            <person name="Vos R.A."/>
            <person name="Guerreiro I."/>
            <person name="Calvete J.J."/>
            <person name="Wuster W."/>
            <person name="Woods A.E."/>
            <person name="Logan J.M."/>
            <person name="Harrison R.A."/>
            <person name="Castoe T.A."/>
            <person name="de Koning A.P."/>
            <person name="Pollock D.D."/>
            <person name="Yandell M."/>
            <person name="Calderon D."/>
            <person name="Renjifo C."/>
            <person name="Currier R.B."/>
            <person name="Salgado D."/>
            <person name="Pla D."/>
            <person name="Sanz L."/>
            <person name="Hyder A.S."/>
            <person name="Ribeiro J.M."/>
            <person name="Arntzen J.W."/>
            <person name="van den Thillart G.E."/>
            <person name="Boetzer M."/>
            <person name="Pirovano W."/>
            <person name="Dirks R.P."/>
            <person name="Spaink H.P."/>
            <person name="Duboule D."/>
            <person name="McGlinn E."/>
            <person name="Kini R.M."/>
            <person name="Richardson M.K."/>
        </authorList>
    </citation>
    <scope>NUCLEOTIDE SEQUENCE</scope>
    <source>
        <tissue evidence="2">Blood</tissue>
    </source>
</reference>